<dbReference type="Proteomes" id="UP000596742">
    <property type="component" value="Unassembled WGS sequence"/>
</dbReference>
<feature type="region of interest" description="Disordered" evidence="1">
    <location>
        <begin position="118"/>
        <end position="165"/>
    </location>
</feature>
<sequence>MKRKEAKSQDYINNLKDRLEYAHKAAAEMSKKSQLKQKGGYDTKVRGATIQKGDRVLVRINAFEGRHKLSDKWEKDSYRVLDQPNKDIPVYTVQKEHGGGKKRNLHRNHLLPVGFITETHEHNEENKPVQTLRKRKPTKVPPTMIPDRPVPIQDYRQNESSDEESVELVIIHSDADDDSNPSVTDLTSQQGEQNEVLETEASGSDGDALSQADSVTTVDETDSEEEQRSALDSGNDIEQQENPPEDSSSSSSQTIRRSTRERRKPAWMRSGNYDTSHSASLVTEKDWYQRIQCITSLAGTNLFGDLQTEAAKTILAIVKTPQSK</sequence>
<accession>A0A8B6BXF2</accession>
<dbReference type="AlphaFoldDB" id="A0A8B6BXF2"/>
<gene>
    <name evidence="2" type="ORF">MGAL_10B064968</name>
</gene>
<protein>
    <submittedName>
        <fullName evidence="2">Uncharacterized protein</fullName>
    </submittedName>
</protein>
<dbReference type="EMBL" id="UYJE01000812">
    <property type="protein sequence ID" value="VDH96765.1"/>
    <property type="molecule type" value="Genomic_DNA"/>
</dbReference>
<evidence type="ECO:0000313" key="2">
    <source>
        <dbReference type="EMBL" id="VDH96765.1"/>
    </source>
</evidence>
<name>A0A8B6BXF2_MYTGA</name>
<keyword evidence="3" id="KW-1185">Reference proteome</keyword>
<feature type="compositionally biased region" description="Basic residues" evidence="1">
    <location>
        <begin position="257"/>
        <end position="266"/>
    </location>
</feature>
<dbReference type="OrthoDB" id="8948897at2759"/>
<comment type="caution">
    <text evidence="2">The sequence shown here is derived from an EMBL/GenBank/DDBJ whole genome shotgun (WGS) entry which is preliminary data.</text>
</comment>
<evidence type="ECO:0000313" key="3">
    <source>
        <dbReference type="Proteomes" id="UP000596742"/>
    </source>
</evidence>
<organism evidence="2 3">
    <name type="scientific">Mytilus galloprovincialis</name>
    <name type="common">Mediterranean mussel</name>
    <dbReference type="NCBI Taxonomy" id="29158"/>
    <lineage>
        <taxon>Eukaryota</taxon>
        <taxon>Metazoa</taxon>
        <taxon>Spiralia</taxon>
        <taxon>Lophotrochozoa</taxon>
        <taxon>Mollusca</taxon>
        <taxon>Bivalvia</taxon>
        <taxon>Autobranchia</taxon>
        <taxon>Pteriomorphia</taxon>
        <taxon>Mytilida</taxon>
        <taxon>Mytiloidea</taxon>
        <taxon>Mytilidae</taxon>
        <taxon>Mytilinae</taxon>
        <taxon>Mytilus</taxon>
    </lineage>
</organism>
<feature type="compositionally biased region" description="Basic and acidic residues" evidence="1">
    <location>
        <begin position="118"/>
        <end position="127"/>
    </location>
</feature>
<feature type="compositionally biased region" description="Low complexity" evidence="1">
    <location>
        <begin position="247"/>
        <end position="256"/>
    </location>
</feature>
<proteinExistence type="predicted"/>
<reference evidence="2" key="1">
    <citation type="submission" date="2018-11" db="EMBL/GenBank/DDBJ databases">
        <authorList>
            <person name="Alioto T."/>
            <person name="Alioto T."/>
        </authorList>
    </citation>
    <scope>NUCLEOTIDE SEQUENCE</scope>
</reference>
<feature type="compositionally biased region" description="Polar residues" evidence="1">
    <location>
        <begin position="230"/>
        <end position="246"/>
    </location>
</feature>
<feature type="region of interest" description="Disordered" evidence="1">
    <location>
        <begin position="174"/>
        <end position="193"/>
    </location>
</feature>
<feature type="compositionally biased region" description="Polar residues" evidence="1">
    <location>
        <begin position="180"/>
        <end position="193"/>
    </location>
</feature>
<evidence type="ECO:0000256" key="1">
    <source>
        <dbReference type="SAM" id="MobiDB-lite"/>
    </source>
</evidence>
<feature type="region of interest" description="Disordered" evidence="1">
    <location>
        <begin position="199"/>
        <end position="274"/>
    </location>
</feature>